<proteinExistence type="predicted"/>
<dbReference type="EMBL" id="BASG01000008">
    <property type="protein sequence ID" value="GAD13101.1"/>
    <property type="molecule type" value="Genomic_DNA"/>
</dbReference>
<dbReference type="Proteomes" id="UP000016424">
    <property type="component" value="Unassembled WGS sequence"/>
</dbReference>
<evidence type="ECO:0000313" key="3">
    <source>
        <dbReference type="Proteomes" id="UP000016424"/>
    </source>
</evidence>
<dbReference type="Gene3D" id="3.40.50.10540">
    <property type="entry name" value="Crotonobetainyl-coa:carnitine coa-transferase, domain 1"/>
    <property type="match status" value="1"/>
</dbReference>
<dbReference type="Pfam" id="PF02515">
    <property type="entry name" value="CoA_transf_3"/>
    <property type="match status" value="1"/>
</dbReference>
<dbReference type="Gene3D" id="3.30.1540.10">
    <property type="entry name" value="formyl-coa transferase, domain 3"/>
    <property type="match status" value="1"/>
</dbReference>
<accession>U2WQQ0</accession>
<reference evidence="3" key="1">
    <citation type="journal article" date="2013" name="Genome">
        <title>Draft Genome Sequence of Geobacillus kaustophilus GBlys, a Lysogenic Strain with Bacteriophage phiOH2.</title>
        <authorList>
            <person name="Doi K."/>
            <person name="Mori K."/>
            <person name="Martono H."/>
            <person name="Nagayoshi Y."/>
            <person name="Fujino Y."/>
            <person name="Tashiro K."/>
            <person name="Kuhara S."/>
            <person name="Ohshima T."/>
        </authorList>
    </citation>
    <scope>NUCLEOTIDE SEQUENCE [LARGE SCALE GENOMIC DNA]</scope>
    <source>
        <strain evidence="3">GBlys</strain>
    </source>
</reference>
<organism evidence="2 3">
    <name type="scientific">Geobacillus kaustophilus GBlys</name>
    <dbReference type="NCBI Taxonomy" id="1337888"/>
    <lineage>
        <taxon>Bacteria</taxon>
        <taxon>Bacillati</taxon>
        <taxon>Bacillota</taxon>
        <taxon>Bacilli</taxon>
        <taxon>Bacillales</taxon>
        <taxon>Anoxybacillaceae</taxon>
        <taxon>Geobacillus</taxon>
        <taxon>Geobacillus thermoleovorans group</taxon>
    </lineage>
</organism>
<gene>
    <name evidence="2" type="ORF">GBL_1318</name>
</gene>
<dbReference type="SUPFAM" id="SSF89796">
    <property type="entry name" value="CoA-transferase family III (CaiB/BaiF)"/>
    <property type="match status" value="1"/>
</dbReference>
<dbReference type="AlphaFoldDB" id="U2WQQ0"/>
<dbReference type="GO" id="GO:0008410">
    <property type="term" value="F:CoA-transferase activity"/>
    <property type="evidence" value="ECO:0007669"/>
    <property type="project" value="TreeGrafter"/>
</dbReference>
<keyword evidence="1 2" id="KW-0808">Transferase</keyword>
<name>U2WQQ0_GEOKU</name>
<dbReference type="InterPro" id="IPR050483">
    <property type="entry name" value="CoA-transferase_III_domain"/>
</dbReference>
<dbReference type="PANTHER" id="PTHR48207:SF3">
    <property type="entry name" value="SUCCINATE--HYDROXYMETHYLGLUTARATE COA-TRANSFERASE"/>
    <property type="match status" value="1"/>
</dbReference>
<comment type="caution">
    <text evidence="2">The sequence shown here is derived from an EMBL/GenBank/DDBJ whole genome shotgun (WGS) entry which is preliminary data.</text>
</comment>
<dbReference type="InterPro" id="IPR023606">
    <property type="entry name" value="CoA-Trfase_III_dom_1_sf"/>
</dbReference>
<sequence length="405" mass="45290">MGEESIMGRLPLEGVKVLDVSTMIAAPFGAVLLGDFGADVIKVELPGKGDTLRHVGPFKDGEPLRWPGLARNKRSLTLDLRKEEGMNIFKQLVRHVDIVIENFRPGTLEKWGGGYEELKQINPNLVMIRVSGYGQTGPFREKAGFGTPATAFSGFTYLQGYPDRPPVSPSFSLTDYITGIYVAFAAVTAIYYRDVHPDGEGQMVDIGLYESVFRMMEFLIAEYDQLGKVRERSPGLSGHSSPAGTFMTKDGHWVVLVTSTDSTFERLAKAMGREDLLTNEKFCTNERRLAHHEETNGIVADWIRTKPRDELLRILDEHGVPVSPILSIKDIFEHPHYQARENIIEVAHPRLGKIKVPGIVPKFEKTPGAVRRIAPDLGEHTEEILQTMLGLSEEDIQKLREKEII</sequence>
<evidence type="ECO:0000256" key="1">
    <source>
        <dbReference type="ARBA" id="ARBA00022679"/>
    </source>
</evidence>
<dbReference type="InterPro" id="IPR044855">
    <property type="entry name" value="CoA-Trfase_III_dom3_sf"/>
</dbReference>
<dbReference type="InterPro" id="IPR003673">
    <property type="entry name" value="CoA-Trfase_fam_III"/>
</dbReference>
<evidence type="ECO:0000313" key="2">
    <source>
        <dbReference type="EMBL" id="GAD13101.1"/>
    </source>
</evidence>
<dbReference type="PANTHER" id="PTHR48207">
    <property type="entry name" value="SUCCINATE--HYDROXYMETHYLGLUTARATE COA-TRANSFERASE"/>
    <property type="match status" value="1"/>
</dbReference>
<protein>
    <submittedName>
        <fullName evidence="2">Formyl-CoA transferase</fullName>
    </submittedName>
</protein>